<organism evidence="2 3">
    <name type="scientific">Acer yangbiense</name>
    <dbReference type="NCBI Taxonomy" id="1000413"/>
    <lineage>
        <taxon>Eukaryota</taxon>
        <taxon>Viridiplantae</taxon>
        <taxon>Streptophyta</taxon>
        <taxon>Embryophyta</taxon>
        <taxon>Tracheophyta</taxon>
        <taxon>Spermatophyta</taxon>
        <taxon>Magnoliopsida</taxon>
        <taxon>eudicotyledons</taxon>
        <taxon>Gunneridae</taxon>
        <taxon>Pentapetalae</taxon>
        <taxon>rosids</taxon>
        <taxon>malvids</taxon>
        <taxon>Sapindales</taxon>
        <taxon>Sapindaceae</taxon>
        <taxon>Hippocastanoideae</taxon>
        <taxon>Acereae</taxon>
        <taxon>Acer</taxon>
    </lineage>
</organism>
<gene>
    <name evidence="2" type="ORF">EZV62_005590</name>
</gene>
<dbReference type="EMBL" id="VAHF01000002">
    <property type="protein sequence ID" value="TXG70655.1"/>
    <property type="molecule type" value="Genomic_DNA"/>
</dbReference>
<comment type="caution">
    <text evidence="2">The sequence shown here is derived from an EMBL/GenBank/DDBJ whole genome shotgun (WGS) entry which is preliminary data.</text>
</comment>
<proteinExistence type="predicted"/>
<accession>A0A5C7IN81</accession>
<feature type="region of interest" description="Disordered" evidence="1">
    <location>
        <begin position="41"/>
        <end position="94"/>
    </location>
</feature>
<keyword evidence="3" id="KW-1185">Reference proteome</keyword>
<protein>
    <submittedName>
        <fullName evidence="2">Uncharacterized protein</fullName>
    </submittedName>
</protein>
<reference evidence="3" key="1">
    <citation type="journal article" date="2019" name="Gigascience">
        <title>De novo genome assembly of the endangered Acer yangbiense, a plant species with extremely small populations endemic to Yunnan Province, China.</title>
        <authorList>
            <person name="Yang J."/>
            <person name="Wariss H.M."/>
            <person name="Tao L."/>
            <person name="Zhang R."/>
            <person name="Yun Q."/>
            <person name="Hollingsworth P."/>
            <person name="Dao Z."/>
            <person name="Luo G."/>
            <person name="Guo H."/>
            <person name="Ma Y."/>
            <person name="Sun W."/>
        </authorList>
    </citation>
    <scope>NUCLEOTIDE SEQUENCE [LARGE SCALE GENOMIC DNA]</scope>
    <source>
        <strain evidence="3">cv. Malutang</strain>
    </source>
</reference>
<sequence>MASFSGLEEEKPRPCLNLAAPPPLQVSSSYWEVVAARELSDSQSGTVKPSFYGKSASLRESPPAPGGHFRELGEDPCGVKPSPGLGGTFCPSTR</sequence>
<evidence type="ECO:0000256" key="1">
    <source>
        <dbReference type="SAM" id="MobiDB-lite"/>
    </source>
</evidence>
<dbReference type="Proteomes" id="UP000323000">
    <property type="component" value="Chromosome 2"/>
</dbReference>
<name>A0A5C7IN81_9ROSI</name>
<evidence type="ECO:0000313" key="3">
    <source>
        <dbReference type="Proteomes" id="UP000323000"/>
    </source>
</evidence>
<evidence type="ECO:0000313" key="2">
    <source>
        <dbReference type="EMBL" id="TXG70655.1"/>
    </source>
</evidence>
<dbReference type="AlphaFoldDB" id="A0A5C7IN81"/>